<name>A0A645D283_9ZZZZ</name>
<organism evidence="1">
    <name type="scientific">bioreactor metagenome</name>
    <dbReference type="NCBI Taxonomy" id="1076179"/>
    <lineage>
        <taxon>unclassified sequences</taxon>
        <taxon>metagenomes</taxon>
        <taxon>ecological metagenomes</taxon>
    </lineage>
</organism>
<dbReference type="EMBL" id="VSSQ01032119">
    <property type="protein sequence ID" value="MPM83285.1"/>
    <property type="molecule type" value="Genomic_DNA"/>
</dbReference>
<proteinExistence type="predicted"/>
<evidence type="ECO:0000313" key="1">
    <source>
        <dbReference type="EMBL" id="MPM83285.1"/>
    </source>
</evidence>
<accession>A0A645D283</accession>
<comment type="caution">
    <text evidence="1">The sequence shown here is derived from an EMBL/GenBank/DDBJ whole genome shotgun (WGS) entry which is preliminary data.</text>
</comment>
<gene>
    <name evidence="1" type="ORF">SDC9_130348</name>
</gene>
<sequence length="177" mass="19534">MQRAAGQFAGNDGHFGNGNATKIVNHHRQTAGFRQGCHQFIHHQVHHLRTVLGVDNRCAWFAVNAHAQFRVARMMTRGGVGFLRQMTAGKRNAQAEGVIGRVLRFTQDGGEVVAAFGKIACDFMHQDGSRNAAWVFVIRQRDVVANNQHFNVVTKATGFLGGETEIKTVTGVIFHDQ</sequence>
<dbReference type="AlphaFoldDB" id="A0A645D283"/>
<reference evidence="1" key="1">
    <citation type="submission" date="2019-08" db="EMBL/GenBank/DDBJ databases">
        <authorList>
            <person name="Kucharzyk K."/>
            <person name="Murdoch R.W."/>
            <person name="Higgins S."/>
            <person name="Loffler F."/>
        </authorList>
    </citation>
    <scope>NUCLEOTIDE SEQUENCE</scope>
</reference>
<protein>
    <submittedName>
        <fullName evidence="1">Uncharacterized protein</fullName>
    </submittedName>
</protein>